<keyword evidence="3" id="KW-1185">Reference proteome</keyword>
<organism evidence="2 3">
    <name type="scientific">Gigaspora rosea</name>
    <dbReference type="NCBI Taxonomy" id="44941"/>
    <lineage>
        <taxon>Eukaryota</taxon>
        <taxon>Fungi</taxon>
        <taxon>Fungi incertae sedis</taxon>
        <taxon>Mucoromycota</taxon>
        <taxon>Glomeromycotina</taxon>
        <taxon>Glomeromycetes</taxon>
        <taxon>Diversisporales</taxon>
        <taxon>Gigasporaceae</taxon>
        <taxon>Gigaspora</taxon>
    </lineage>
</organism>
<proteinExistence type="predicted"/>
<reference evidence="2 3" key="1">
    <citation type="submission" date="2018-06" db="EMBL/GenBank/DDBJ databases">
        <title>Comparative genomics reveals the genomic features of Rhizophagus irregularis, R. cerebriforme, R. diaphanum and Gigaspora rosea, and their symbiotic lifestyle signature.</title>
        <authorList>
            <person name="Morin E."/>
            <person name="San Clemente H."/>
            <person name="Chen E.C.H."/>
            <person name="De La Providencia I."/>
            <person name="Hainaut M."/>
            <person name="Kuo A."/>
            <person name="Kohler A."/>
            <person name="Murat C."/>
            <person name="Tang N."/>
            <person name="Roy S."/>
            <person name="Loubradou J."/>
            <person name="Henrissat B."/>
            <person name="Grigoriev I.V."/>
            <person name="Corradi N."/>
            <person name="Roux C."/>
            <person name="Martin F.M."/>
        </authorList>
    </citation>
    <scope>NUCLEOTIDE SEQUENCE [LARGE SCALE GENOMIC DNA]</scope>
    <source>
        <strain evidence="2 3">DAOM 194757</strain>
    </source>
</reference>
<comment type="caution">
    <text evidence="2">The sequence shown here is derived from an EMBL/GenBank/DDBJ whole genome shotgun (WGS) entry which is preliminary data.</text>
</comment>
<dbReference type="EMBL" id="QKWP01000335">
    <property type="protein sequence ID" value="RIB21914.1"/>
    <property type="molecule type" value="Genomic_DNA"/>
</dbReference>
<sequence length="244" mass="27206">MFLGGLKSKIASWLNVADPRNLDEALVGAHKIEASGYYSERNGHEFEMAPFRNIPLRNQNQNSSQNLPPTSGTNQGNNPNNLPTPMSTHSRNVNLCDLDDTIYQPEEEDAFVLPLSRHQPYSTQKPRRNQKKSESQAEERLQTKPAIAPALVLPPVEVPPLPDYPHRSQKPFQYGLDKEEGLQVLISSKETLIVEPVPLLEMKTNILQTSSNERTTAARCYVRIKNNPIVAVLDSGAAISLMSK</sequence>
<feature type="compositionally biased region" description="Basic and acidic residues" evidence="1">
    <location>
        <begin position="131"/>
        <end position="142"/>
    </location>
</feature>
<dbReference type="Proteomes" id="UP000266673">
    <property type="component" value="Unassembled WGS sequence"/>
</dbReference>
<protein>
    <submittedName>
        <fullName evidence="2">Uncharacterized protein</fullName>
    </submittedName>
</protein>
<feature type="region of interest" description="Disordered" evidence="1">
    <location>
        <begin position="56"/>
        <end position="92"/>
    </location>
</feature>
<feature type="compositionally biased region" description="Polar residues" evidence="1">
    <location>
        <begin position="67"/>
        <end position="92"/>
    </location>
</feature>
<accession>A0A397VHF5</accession>
<evidence type="ECO:0000313" key="3">
    <source>
        <dbReference type="Proteomes" id="UP000266673"/>
    </source>
</evidence>
<gene>
    <name evidence="2" type="ORF">C2G38_2175333</name>
</gene>
<dbReference type="OrthoDB" id="5597136at2759"/>
<evidence type="ECO:0000256" key="1">
    <source>
        <dbReference type="SAM" id="MobiDB-lite"/>
    </source>
</evidence>
<feature type="region of interest" description="Disordered" evidence="1">
    <location>
        <begin position="111"/>
        <end position="144"/>
    </location>
</feature>
<name>A0A397VHF5_9GLOM</name>
<dbReference type="AlphaFoldDB" id="A0A397VHF5"/>
<evidence type="ECO:0000313" key="2">
    <source>
        <dbReference type="EMBL" id="RIB21914.1"/>
    </source>
</evidence>